<evidence type="ECO:0000256" key="1">
    <source>
        <dbReference type="ARBA" id="ARBA00001947"/>
    </source>
</evidence>
<evidence type="ECO:0000256" key="3">
    <source>
        <dbReference type="ARBA" id="ARBA00022833"/>
    </source>
</evidence>
<dbReference type="AlphaFoldDB" id="A0A075UNV3"/>
<gene>
    <name evidence="6" type="ORF">AJAP_08340</name>
</gene>
<dbReference type="EC" id="1.1.1.103" evidence="6"/>
<evidence type="ECO:0000313" key="6">
    <source>
        <dbReference type="EMBL" id="AIG74573.1"/>
    </source>
</evidence>
<evidence type="ECO:0000256" key="4">
    <source>
        <dbReference type="ARBA" id="ARBA00023002"/>
    </source>
</evidence>
<dbReference type="InterPro" id="IPR013154">
    <property type="entry name" value="ADH-like_N"/>
</dbReference>
<dbReference type="Pfam" id="PF08240">
    <property type="entry name" value="ADH_N"/>
    <property type="match status" value="1"/>
</dbReference>
<reference evidence="6 7" key="1">
    <citation type="journal article" date="2014" name="J. Biotechnol.">
        <title>Complete genome sequence of the actinobacterium Amycolatopsis japonica MG417-CF17(T) (=DSM 44213T) producing (S,S)-N,N'-ethylenediaminedisuccinic acid.</title>
        <authorList>
            <person name="Stegmann E."/>
            <person name="Albersmeier A."/>
            <person name="Spohn M."/>
            <person name="Gert H."/>
            <person name="Weber T."/>
            <person name="Wohlleben W."/>
            <person name="Kalinowski J."/>
            <person name="Ruckert C."/>
        </authorList>
    </citation>
    <scope>NUCLEOTIDE SEQUENCE [LARGE SCALE GENOMIC DNA]</scope>
    <source>
        <strain evidence="7">MG417-CF17 (DSM 44213)</strain>
    </source>
</reference>
<dbReference type="Pfam" id="PF00107">
    <property type="entry name" value="ADH_zinc_N"/>
    <property type="match status" value="1"/>
</dbReference>
<keyword evidence="7" id="KW-1185">Reference proteome</keyword>
<dbReference type="PANTHER" id="PTHR43401:SF2">
    <property type="entry name" value="L-THREONINE 3-DEHYDROGENASE"/>
    <property type="match status" value="1"/>
</dbReference>
<feature type="domain" description="Enoyl reductase (ER)" evidence="5">
    <location>
        <begin position="12"/>
        <end position="322"/>
    </location>
</feature>
<dbReference type="STRING" id="208439.AJAP_08340"/>
<evidence type="ECO:0000256" key="2">
    <source>
        <dbReference type="ARBA" id="ARBA00022723"/>
    </source>
</evidence>
<accession>A0A075UNV3</accession>
<dbReference type="GO" id="GO:0008743">
    <property type="term" value="F:L-threonine 3-dehydrogenase activity"/>
    <property type="evidence" value="ECO:0007669"/>
    <property type="project" value="UniProtKB-EC"/>
</dbReference>
<sequence length="325" mass="34766">MTMRAAYLAEPGVVAVGRFPIPRPEEGQVLVEMRHASICGSDVHIVFDGFHDQERLGSPGYPGHEGIGVVAESRSRAFAAGDPVLTVPPVEHTGCFAEYQVVDEGSLVPVPREGDLSRLLLAQQLGTTVFGMAKFVDGPPPRTAAVIGAGSAGLFFLQLLRRMGCESVLVSDLDPGRLVVADRLGAQVVDARRAALADTAREMTGGIGVDLVVEAAGPDACRVEAVEAVRERGTIGFFGFPERKGTAPFPVERAFRKSVRMEWVNGTQKEPGLVSFRRAVDLIRSGEIVVDHCLEHAFDLGDIAEAFASARRHGDGHPKVGIILR</sequence>
<dbReference type="InterPro" id="IPR036291">
    <property type="entry name" value="NAD(P)-bd_dom_sf"/>
</dbReference>
<dbReference type="RefSeq" id="WP_198941815.1">
    <property type="nucleotide sequence ID" value="NZ_CP008953.1"/>
</dbReference>
<dbReference type="SUPFAM" id="SSF51735">
    <property type="entry name" value="NAD(P)-binding Rossmann-fold domains"/>
    <property type="match status" value="1"/>
</dbReference>
<protein>
    <submittedName>
        <fullName evidence="6">L-threonine 3-dehydrogenase</fullName>
        <ecNumber evidence="6">1.1.1.103</ecNumber>
    </submittedName>
</protein>
<dbReference type="SUPFAM" id="SSF50129">
    <property type="entry name" value="GroES-like"/>
    <property type="match status" value="1"/>
</dbReference>
<evidence type="ECO:0000259" key="5">
    <source>
        <dbReference type="SMART" id="SM00829"/>
    </source>
</evidence>
<dbReference type="Gene3D" id="3.40.50.720">
    <property type="entry name" value="NAD(P)-binding Rossmann-like Domain"/>
    <property type="match status" value="1"/>
</dbReference>
<dbReference type="InterPro" id="IPR013149">
    <property type="entry name" value="ADH-like_C"/>
</dbReference>
<dbReference type="EMBL" id="CP008953">
    <property type="protein sequence ID" value="AIG74573.1"/>
    <property type="molecule type" value="Genomic_DNA"/>
</dbReference>
<dbReference type="InterPro" id="IPR050129">
    <property type="entry name" value="Zn_alcohol_dh"/>
</dbReference>
<dbReference type="PANTHER" id="PTHR43401">
    <property type="entry name" value="L-THREONINE 3-DEHYDROGENASE"/>
    <property type="match status" value="1"/>
</dbReference>
<organism evidence="6 7">
    <name type="scientific">Amycolatopsis japonica</name>
    <dbReference type="NCBI Taxonomy" id="208439"/>
    <lineage>
        <taxon>Bacteria</taxon>
        <taxon>Bacillati</taxon>
        <taxon>Actinomycetota</taxon>
        <taxon>Actinomycetes</taxon>
        <taxon>Pseudonocardiales</taxon>
        <taxon>Pseudonocardiaceae</taxon>
        <taxon>Amycolatopsis</taxon>
        <taxon>Amycolatopsis japonica group</taxon>
    </lineage>
</organism>
<dbReference type="InterPro" id="IPR011032">
    <property type="entry name" value="GroES-like_sf"/>
</dbReference>
<keyword evidence="2" id="KW-0479">Metal-binding</keyword>
<dbReference type="GO" id="GO:0046872">
    <property type="term" value="F:metal ion binding"/>
    <property type="evidence" value="ECO:0007669"/>
    <property type="project" value="UniProtKB-KW"/>
</dbReference>
<dbReference type="eggNOG" id="COG1063">
    <property type="taxonomic scope" value="Bacteria"/>
</dbReference>
<dbReference type="KEGG" id="aja:AJAP_08340"/>
<comment type="cofactor">
    <cofactor evidence="1">
        <name>Zn(2+)</name>
        <dbReference type="ChEBI" id="CHEBI:29105"/>
    </cofactor>
</comment>
<proteinExistence type="predicted"/>
<evidence type="ECO:0000313" key="7">
    <source>
        <dbReference type="Proteomes" id="UP000028492"/>
    </source>
</evidence>
<dbReference type="InterPro" id="IPR020843">
    <property type="entry name" value="ER"/>
</dbReference>
<keyword evidence="3" id="KW-0862">Zinc</keyword>
<dbReference type="Proteomes" id="UP000028492">
    <property type="component" value="Chromosome"/>
</dbReference>
<keyword evidence="4 6" id="KW-0560">Oxidoreductase</keyword>
<dbReference type="HOGENOM" id="CLU_026673_11_0_11"/>
<dbReference type="SMART" id="SM00829">
    <property type="entry name" value="PKS_ER"/>
    <property type="match status" value="1"/>
</dbReference>
<dbReference type="Gene3D" id="3.90.180.10">
    <property type="entry name" value="Medium-chain alcohol dehydrogenases, catalytic domain"/>
    <property type="match status" value="2"/>
</dbReference>
<name>A0A075UNV3_9PSEU</name>